<organism evidence="1 2">
    <name type="scientific">Diphasiastrum complanatum</name>
    <name type="common">Issler's clubmoss</name>
    <name type="synonym">Lycopodium complanatum</name>
    <dbReference type="NCBI Taxonomy" id="34168"/>
    <lineage>
        <taxon>Eukaryota</taxon>
        <taxon>Viridiplantae</taxon>
        <taxon>Streptophyta</taxon>
        <taxon>Embryophyta</taxon>
        <taxon>Tracheophyta</taxon>
        <taxon>Lycopodiopsida</taxon>
        <taxon>Lycopodiales</taxon>
        <taxon>Lycopodiaceae</taxon>
        <taxon>Lycopodioideae</taxon>
        <taxon>Diphasiastrum</taxon>
    </lineage>
</organism>
<gene>
    <name evidence="1" type="ORF">O6H91_05G076200</name>
</gene>
<comment type="caution">
    <text evidence="1">The sequence shown here is derived from an EMBL/GenBank/DDBJ whole genome shotgun (WGS) entry which is preliminary data.</text>
</comment>
<dbReference type="EMBL" id="CM055096">
    <property type="protein sequence ID" value="KAJ7556254.1"/>
    <property type="molecule type" value="Genomic_DNA"/>
</dbReference>
<sequence>MDDTYTASNGNNSAENENVRFLGKLQKNISLQTATSVEKNVPQINKLSPLRNHQLQPTSPKLENEYTNGSLNGLTRKGDNKTLCIAQNVFFNGLGVAFKLGSLLFCKAFYPKTWSVLQVLSLSQLFLDSLKPLISPLFQFPIAPLESLKWPMAALTFSKLVSFWLLPDLYRTSRFWKRLMPIYTRYMITKLHARRKSLEEKEKIWAKRHEWGGKKVHQLVLDMSGFYVKSAQILASKADFVPEAWRVRLATLLDNAPPRAFKEVKRSIQWQLSKTSCGSCLVASKDQAVPLEAVFLSVEATALAAASIAQVHGAVLKDGTRVVVKVQHAGMESIMHSDLHNLARVSKLLRGQLPVDLAPIVKEIQTTIPLEFDFEREVWFMSSIKQSLEAHGFDRIVCPMPFTELCAKRLIIMERLDGIPFTQFLQPDADEYLQRRMPELILGMQNLLQGYGQMLLLDGVFHADPHAGNLMLLPDGRLGLLDFGQSKVLDSSTRRRFANLVLAMASNEDIAIANALLGLGMLFKDVSGGEVPVSILAKMARMLFDTCYVEEATVSPMSDKSILRTTPLTSFNQALWMVVRTILLLRGLCFSLHMDVSAATIWQPYAFKATQVN</sequence>
<dbReference type="Proteomes" id="UP001162992">
    <property type="component" value="Chromosome 5"/>
</dbReference>
<reference evidence="2" key="1">
    <citation type="journal article" date="2024" name="Proc. Natl. Acad. Sci. U.S.A.">
        <title>Extraordinary preservation of gene collinearity over three hundred million years revealed in homosporous lycophytes.</title>
        <authorList>
            <person name="Li C."/>
            <person name="Wickell D."/>
            <person name="Kuo L.Y."/>
            <person name="Chen X."/>
            <person name="Nie B."/>
            <person name="Liao X."/>
            <person name="Peng D."/>
            <person name="Ji J."/>
            <person name="Jenkins J."/>
            <person name="Williams M."/>
            <person name="Shu S."/>
            <person name="Plott C."/>
            <person name="Barry K."/>
            <person name="Rajasekar S."/>
            <person name="Grimwood J."/>
            <person name="Han X."/>
            <person name="Sun S."/>
            <person name="Hou Z."/>
            <person name="He W."/>
            <person name="Dai G."/>
            <person name="Sun C."/>
            <person name="Schmutz J."/>
            <person name="Leebens-Mack J.H."/>
            <person name="Li F.W."/>
            <person name="Wang L."/>
        </authorList>
    </citation>
    <scope>NUCLEOTIDE SEQUENCE [LARGE SCALE GENOMIC DNA]</scope>
    <source>
        <strain evidence="2">cv. PW_Plant_1</strain>
    </source>
</reference>
<name>A0ACC2DPY4_DIPCM</name>
<keyword evidence="2" id="KW-1185">Reference proteome</keyword>
<accession>A0ACC2DPY4</accession>
<protein>
    <submittedName>
        <fullName evidence="1">Uncharacterized protein</fullName>
    </submittedName>
</protein>
<evidence type="ECO:0000313" key="2">
    <source>
        <dbReference type="Proteomes" id="UP001162992"/>
    </source>
</evidence>
<evidence type="ECO:0000313" key="1">
    <source>
        <dbReference type="EMBL" id="KAJ7556254.1"/>
    </source>
</evidence>
<proteinExistence type="predicted"/>